<dbReference type="Gene3D" id="1.25.40.10">
    <property type="entry name" value="Tetratricopeptide repeat domain"/>
    <property type="match status" value="1"/>
</dbReference>
<reference evidence="3" key="1">
    <citation type="submission" date="2016-06" db="EMBL/GenBank/DDBJ databases">
        <title>De novo assembly and RNA-Seq shows season-dependent expression and editing in black bear kidneys.</title>
        <authorList>
            <person name="Korstanje R."/>
            <person name="Srivastava A."/>
            <person name="Sarsani V.K."/>
            <person name="Sheehan S.M."/>
            <person name="Seger R.L."/>
            <person name="Barter M.E."/>
            <person name="Lindqvist C."/>
            <person name="Brody L.C."/>
            <person name="Mullikin J.C."/>
        </authorList>
    </citation>
    <scope>NUCLEOTIDE SEQUENCE [LARGE SCALE GENOMIC DNA]</scope>
</reference>
<accession>A0A452QD79</accession>
<dbReference type="InterPro" id="IPR011990">
    <property type="entry name" value="TPR-like_helical_dom_sf"/>
</dbReference>
<protein>
    <recommendedName>
        <fullName evidence="1">Tetratricopeptide SHNi-TPR domain-containing protein</fullName>
    </recommendedName>
</protein>
<reference evidence="2" key="2">
    <citation type="submission" date="2025-08" db="UniProtKB">
        <authorList>
            <consortium name="Ensembl"/>
        </authorList>
    </citation>
    <scope>IDENTIFICATION</scope>
</reference>
<organism evidence="2 3">
    <name type="scientific">Ursus americanus</name>
    <name type="common">American black bear</name>
    <name type="synonym">Euarctos americanus</name>
    <dbReference type="NCBI Taxonomy" id="9643"/>
    <lineage>
        <taxon>Eukaryota</taxon>
        <taxon>Metazoa</taxon>
        <taxon>Chordata</taxon>
        <taxon>Craniata</taxon>
        <taxon>Vertebrata</taxon>
        <taxon>Euteleostomi</taxon>
        <taxon>Mammalia</taxon>
        <taxon>Eutheria</taxon>
        <taxon>Laurasiatheria</taxon>
        <taxon>Carnivora</taxon>
        <taxon>Caniformia</taxon>
        <taxon>Ursidae</taxon>
        <taxon>Ursus</taxon>
    </lineage>
</organism>
<feature type="domain" description="Tetratricopeptide SHNi-TPR" evidence="1">
    <location>
        <begin position="31"/>
        <end position="65"/>
    </location>
</feature>
<evidence type="ECO:0000313" key="3">
    <source>
        <dbReference type="Proteomes" id="UP000291022"/>
    </source>
</evidence>
<evidence type="ECO:0000259" key="1">
    <source>
        <dbReference type="Pfam" id="PF10516"/>
    </source>
</evidence>
<dbReference type="InterPro" id="IPR019544">
    <property type="entry name" value="Tetratricopeptide_SHNi-TPR_dom"/>
</dbReference>
<dbReference type="AlphaFoldDB" id="A0A452QD79"/>
<dbReference type="GeneTree" id="ENSGT00530000063847"/>
<evidence type="ECO:0000313" key="2">
    <source>
        <dbReference type="Ensembl" id="ENSUAMP00000002589.1"/>
    </source>
</evidence>
<dbReference type="PANTHER" id="PTHR14485">
    <property type="entry name" value="TETRATRICOPEPTIDE REPEAT PROTEIN 23"/>
    <property type="match status" value="1"/>
</dbReference>
<dbReference type="Pfam" id="PF10516">
    <property type="entry name" value="SHNi-TPR"/>
    <property type="match status" value="1"/>
</dbReference>
<keyword evidence="3" id="KW-1185">Reference proteome</keyword>
<dbReference type="Proteomes" id="UP000291022">
    <property type="component" value="Unassembled WGS sequence"/>
</dbReference>
<dbReference type="STRING" id="9643.ENSUAMP00000002589"/>
<sequence length="121" mass="13105">PLFLSQRATSILRESLETKVAVFGDLSPEVAETYRLLGGADLAQGNHRGAHKKLRKCLQIQTLLYGPQDKRTLATQQTVDVLSKAPEVAVKSRQAPRAKPAFYTGVSQHAALGKARPNAAD</sequence>
<reference evidence="2" key="3">
    <citation type="submission" date="2025-09" db="UniProtKB">
        <authorList>
            <consortium name="Ensembl"/>
        </authorList>
    </citation>
    <scope>IDENTIFICATION</scope>
</reference>
<name>A0A452QD79_URSAM</name>
<dbReference type="OMA" id="KCLYLQP"/>
<dbReference type="Ensembl" id="ENSUAMT00000002949.1">
    <property type="protein sequence ID" value="ENSUAMP00000002589.1"/>
    <property type="gene ID" value="ENSUAMG00000002361.1"/>
</dbReference>
<proteinExistence type="predicted"/>
<dbReference type="PANTHER" id="PTHR14485:SF3">
    <property type="entry name" value="TETRATRICOPEPTIDE REPEAT PROTEIN 23"/>
    <property type="match status" value="1"/>
</dbReference>
<dbReference type="InterPro" id="IPR042621">
    <property type="entry name" value="TTC23/TTC23L"/>
</dbReference>